<comment type="caution">
    <text evidence="1">The sequence shown here is derived from an EMBL/GenBank/DDBJ whole genome shotgun (WGS) entry which is preliminary data.</text>
</comment>
<dbReference type="EMBL" id="MU277229">
    <property type="protein sequence ID" value="KAI0059125.1"/>
    <property type="molecule type" value="Genomic_DNA"/>
</dbReference>
<reference evidence="1" key="1">
    <citation type="submission" date="2021-03" db="EMBL/GenBank/DDBJ databases">
        <authorList>
            <consortium name="DOE Joint Genome Institute"/>
            <person name="Ahrendt S."/>
            <person name="Looney B.P."/>
            <person name="Miyauchi S."/>
            <person name="Morin E."/>
            <person name="Drula E."/>
            <person name="Courty P.E."/>
            <person name="Chicoki N."/>
            <person name="Fauchery L."/>
            <person name="Kohler A."/>
            <person name="Kuo A."/>
            <person name="Labutti K."/>
            <person name="Pangilinan J."/>
            <person name="Lipzen A."/>
            <person name="Riley R."/>
            <person name="Andreopoulos W."/>
            <person name="He G."/>
            <person name="Johnson J."/>
            <person name="Barry K.W."/>
            <person name="Grigoriev I.V."/>
            <person name="Nagy L."/>
            <person name="Hibbett D."/>
            <person name="Henrissat B."/>
            <person name="Matheny P.B."/>
            <person name="Labbe J."/>
            <person name="Martin F."/>
        </authorList>
    </citation>
    <scope>NUCLEOTIDE SEQUENCE</scope>
    <source>
        <strain evidence="1">HHB10654</strain>
    </source>
</reference>
<proteinExistence type="predicted"/>
<evidence type="ECO:0000313" key="2">
    <source>
        <dbReference type="Proteomes" id="UP000814140"/>
    </source>
</evidence>
<organism evidence="1 2">
    <name type="scientific">Artomyces pyxidatus</name>
    <dbReference type="NCBI Taxonomy" id="48021"/>
    <lineage>
        <taxon>Eukaryota</taxon>
        <taxon>Fungi</taxon>
        <taxon>Dikarya</taxon>
        <taxon>Basidiomycota</taxon>
        <taxon>Agaricomycotina</taxon>
        <taxon>Agaricomycetes</taxon>
        <taxon>Russulales</taxon>
        <taxon>Auriscalpiaceae</taxon>
        <taxon>Artomyces</taxon>
    </lineage>
</organism>
<keyword evidence="2" id="KW-1185">Reference proteome</keyword>
<gene>
    <name evidence="1" type="ORF">BV25DRAFT_1170885</name>
</gene>
<protein>
    <submittedName>
        <fullName evidence="1">Uncharacterized protein</fullName>
    </submittedName>
</protein>
<name>A0ACB8SSP0_9AGAM</name>
<reference evidence="1" key="2">
    <citation type="journal article" date="2022" name="New Phytol.">
        <title>Evolutionary transition to the ectomycorrhizal habit in the genomes of a hyperdiverse lineage of mushroom-forming fungi.</title>
        <authorList>
            <person name="Looney B."/>
            <person name="Miyauchi S."/>
            <person name="Morin E."/>
            <person name="Drula E."/>
            <person name="Courty P.E."/>
            <person name="Kohler A."/>
            <person name="Kuo A."/>
            <person name="LaButti K."/>
            <person name="Pangilinan J."/>
            <person name="Lipzen A."/>
            <person name="Riley R."/>
            <person name="Andreopoulos W."/>
            <person name="He G."/>
            <person name="Johnson J."/>
            <person name="Nolan M."/>
            <person name="Tritt A."/>
            <person name="Barry K.W."/>
            <person name="Grigoriev I.V."/>
            <person name="Nagy L.G."/>
            <person name="Hibbett D."/>
            <person name="Henrissat B."/>
            <person name="Matheny P.B."/>
            <person name="Labbe J."/>
            <person name="Martin F.M."/>
        </authorList>
    </citation>
    <scope>NUCLEOTIDE SEQUENCE</scope>
    <source>
        <strain evidence="1">HHB10654</strain>
    </source>
</reference>
<evidence type="ECO:0000313" key="1">
    <source>
        <dbReference type="EMBL" id="KAI0059125.1"/>
    </source>
</evidence>
<sequence length="94" mass="10369">MSSRSFREKGISLRTAHTDTRLESNAQPITIAKSVERCTSTKFAVAGKPAPSRGSPSEGRRQKQKMNVVMVRLYASIFSKTLLLIFHTSPCSTP</sequence>
<accession>A0ACB8SSP0</accession>
<dbReference type="Proteomes" id="UP000814140">
    <property type="component" value="Unassembled WGS sequence"/>
</dbReference>